<sequence>MSGVYLAYRLYEVLRDRLANGENKMKNEDNVSLQTQKDLTEVSSENVNPTLELKKPEEERVELNEQSLENDLKIKQQMSETHGNEGYICGKSPSTKDKEDTTGK</sequence>
<gene>
    <name evidence="2" type="ORF">scyTo_0001040</name>
</gene>
<name>A0A401P873_SCYTO</name>
<proteinExistence type="predicted"/>
<comment type="caution">
    <text evidence="2">The sequence shown here is derived from an EMBL/GenBank/DDBJ whole genome shotgun (WGS) entry which is preliminary data.</text>
</comment>
<keyword evidence="3" id="KW-1185">Reference proteome</keyword>
<feature type="region of interest" description="Disordered" evidence="1">
    <location>
        <begin position="79"/>
        <end position="104"/>
    </location>
</feature>
<feature type="compositionally biased region" description="Basic and acidic residues" evidence="1">
    <location>
        <begin position="94"/>
        <end position="104"/>
    </location>
</feature>
<evidence type="ECO:0000313" key="3">
    <source>
        <dbReference type="Proteomes" id="UP000288216"/>
    </source>
</evidence>
<organism evidence="2 3">
    <name type="scientific">Scyliorhinus torazame</name>
    <name type="common">Cloudy catshark</name>
    <name type="synonym">Catulus torazame</name>
    <dbReference type="NCBI Taxonomy" id="75743"/>
    <lineage>
        <taxon>Eukaryota</taxon>
        <taxon>Metazoa</taxon>
        <taxon>Chordata</taxon>
        <taxon>Craniata</taxon>
        <taxon>Vertebrata</taxon>
        <taxon>Chondrichthyes</taxon>
        <taxon>Elasmobranchii</taxon>
        <taxon>Galeomorphii</taxon>
        <taxon>Galeoidea</taxon>
        <taxon>Carcharhiniformes</taxon>
        <taxon>Scyliorhinidae</taxon>
        <taxon>Scyliorhinus</taxon>
    </lineage>
</organism>
<protein>
    <submittedName>
        <fullName evidence="2">Uncharacterized protein</fullName>
    </submittedName>
</protein>
<feature type="region of interest" description="Disordered" evidence="1">
    <location>
        <begin position="25"/>
        <end position="46"/>
    </location>
</feature>
<dbReference type="EMBL" id="BFAA01000217">
    <property type="protein sequence ID" value="GCB69337.1"/>
    <property type="molecule type" value="Genomic_DNA"/>
</dbReference>
<dbReference type="Proteomes" id="UP000288216">
    <property type="component" value="Unassembled WGS sequence"/>
</dbReference>
<feature type="compositionally biased region" description="Polar residues" evidence="1">
    <location>
        <begin position="30"/>
        <end position="46"/>
    </location>
</feature>
<accession>A0A401P873</accession>
<evidence type="ECO:0000313" key="2">
    <source>
        <dbReference type="EMBL" id="GCB69337.1"/>
    </source>
</evidence>
<evidence type="ECO:0000256" key="1">
    <source>
        <dbReference type="SAM" id="MobiDB-lite"/>
    </source>
</evidence>
<reference evidence="2 3" key="1">
    <citation type="journal article" date="2018" name="Nat. Ecol. Evol.">
        <title>Shark genomes provide insights into elasmobranch evolution and the origin of vertebrates.</title>
        <authorList>
            <person name="Hara Y"/>
            <person name="Yamaguchi K"/>
            <person name="Onimaru K"/>
            <person name="Kadota M"/>
            <person name="Koyanagi M"/>
            <person name="Keeley SD"/>
            <person name="Tatsumi K"/>
            <person name="Tanaka K"/>
            <person name="Motone F"/>
            <person name="Kageyama Y"/>
            <person name="Nozu R"/>
            <person name="Adachi N"/>
            <person name="Nishimura O"/>
            <person name="Nakagawa R"/>
            <person name="Tanegashima C"/>
            <person name="Kiyatake I"/>
            <person name="Matsumoto R"/>
            <person name="Murakumo K"/>
            <person name="Nishida K"/>
            <person name="Terakita A"/>
            <person name="Kuratani S"/>
            <person name="Sato K"/>
            <person name="Hyodo S Kuraku.S."/>
        </authorList>
    </citation>
    <scope>NUCLEOTIDE SEQUENCE [LARGE SCALE GENOMIC DNA]</scope>
</reference>
<dbReference type="AlphaFoldDB" id="A0A401P873"/>